<dbReference type="PANTHER" id="PTHR33077">
    <property type="entry name" value="PROTEIN TIFY 4A-RELATED-RELATED"/>
    <property type="match status" value="1"/>
</dbReference>
<sequence>MRSRARECADRRCFDHGVAMVKNCNPDLHLLSSISSSSSSSSYDECSSKTEQSQVNQQQQAIIYRGRVRPFDLTEFQARAIIWLASREMESIAGSSPPLKKVHQLWSPLSSGLSMKRSLQRFLQERRKRARAMAPYISH</sequence>
<evidence type="ECO:0000256" key="1">
    <source>
        <dbReference type="SAM" id="MobiDB-lite"/>
    </source>
</evidence>
<name>A0ABD3ILQ3_EUCGL</name>
<dbReference type="Proteomes" id="UP001634007">
    <property type="component" value="Unassembled WGS sequence"/>
</dbReference>
<evidence type="ECO:0008006" key="4">
    <source>
        <dbReference type="Google" id="ProtNLM"/>
    </source>
</evidence>
<dbReference type="EMBL" id="JBJKBG010000011">
    <property type="protein sequence ID" value="KAL3715351.1"/>
    <property type="molecule type" value="Genomic_DNA"/>
</dbReference>
<dbReference type="AlphaFoldDB" id="A0ABD3ILQ3"/>
<accession>A0ABD3ILQ3</accession>
<feature type="region of interest" description="Disordered" evidence="1">
    <location>
        <begin position="37"/>
        <end position="58"/>
    </location>
</feature>
<dbReference type="PANTHER" id="PTHR33077:SF17">
    <property type="entry name" value="PROTEIN TIFY 5B"/>
    <property type="match status" value="1"/>
</dbReference>
<comment type="caution">
    <text evidence="2">The sequence shown here is derived from an EMBL/GenBank/DDBJ whole genome shotgun (WGS) entry which is preliminary data.</text>
</comment>
<keyword evidence="3" id="KW-1185">Reference proteome</keyword>
<organism evidence="2 3">
    <name type="scientific">Eucalyptus globulus</name>
    <name type="common">Tasmanian blue gum</name>
    <dbReference type="NCBI Taxonomy" id="34317"/>
    <lineage>
        <taxon>Eukaryota</taxon>
        <taxon>Viridiplantae</taxon>
        <taxon>Streptophyta</taxon>
        <taxon>Embryophyta</taxon>
        <taxon>Tracheophyta</taxon>
        <taxon>Spermatophyta</taxon>
        <taxon>Magnoliopsida</taxon>
        <taxon>eudicotyledons</taxon>
        <taxon>Gunneridae</taxon>
        <taxon>Pentapetalae</taxon>
        <taxon>rosids</taxon>
        <taxon>malvids</taxon>
        <taxon>Myrtales</taxon>
        <taxon>Myrtaceae</taxon>
        <taxon>Myrtoideae</taxon>
        <taxon>Eucalypteae</taxon>
        <taxon>Eucalyptus</taxon>
    </lineage>
</organism>
<evidence type="ECO:0000313" key="3">
    <source>
        <dbReference type="Proteomes" id="UP001634007"/>
    </source>
</evidence>
<protein>
    <recommendedName>
        <fullName evidence="4">Protein TIFY 5A-like</fullName>
    </recommendedName>
</protein>
<gene>
    <name evidence="2" type="ORF">ACJRO7_007132</name>
</gene>
<evidence type="ECO:0000313" key="2">
    <source>
        <dbReference type="EMBL" id="KAL3715351.1"/>
    </source>
</evidence>
<reference evidence="2 3" key="1">
    <citation type="submission" date="2024-11" db="EMBL/GenBank/DDBJ databases">
        <title>Chromosome-level genome assembly of Eucalyptus globulus Labill. provides insights into its genome evolution.</title>
        <authorList>
            <person name="Li X."/>
        </authorList>
    </citation>
    <scope>NUCLEOTIDE SEQUENCE [LARGE SCALE GENOMIC DNA]</scope>
    <source>
        <strain evidence="2">CL2024</strain>
        <tissue evidence="2">Fresh tender leaves</tissue>
    </source>
</reference>
<dbReference type="InterPro" id="IPR040390">
    <property type="entry name" value="TIFY/JAZ"/>
</dbReference>
<proteinExistence type="predicted"/>